<evidence type="ECO:0000313" key="1">
    <source>
        <dbReference type="EMBL" id="SDW64319.1"/>
    </source>
</evidence>
<sequence>MNIIISKPNEEIEVREVEGQNDIYSIMGNDAIMLEMIPELDIYALANENQYEEADYKVESKQFGDLTNKYSLTGTSVILTLDAAGNYAELNDEQIEAVRQLQEVRGGNLNS</sequence>
<evidence type="ECO:0000313" key="2">
    <source>
        <dbReference type="Proteomes" id="UP000199488"/>
    </source>
</evidence>
<protein>
    <submittedName>
        <fullName evidence="1">Uncharacterized protein</fullName>
    </submittedName>
</protein>
<proteinExistence type="predicted"/>
<keyword evidence="2" id="KW-1185">Reference proteome</keyword>
<name>A0A1H2V8Y2_9BACI</name>
<dbReference type="RefSeq" id="WP_091614388.1">
    <property type="nucleotide sequence ID" value="NZ_FNNC01000004.1"/>
</dbReference>
<dbReference type="OrthoDB" id="2967118at2"/>
<dbReference type="Proteomes" id="UP000199488">
    <property type="component" value="Unassembled WGS sequence"/>
</dbReference>
<dbReference type="AlphaFoldDB" id="A0A1H2V8Y2"/>
<organism evidence="1 2">
    <name type="scientific">Marinococcus luteus</name>
    <dbReference type="NCBI Taxonomy" id="1122204"/>
    <lineage>
        <taxon>Bacteria</taxon>
        <taxon>Bacillati</taxon>
        <taxon>Bacillota</taxon>
        <taxon>Bacilli</taxon>
        <taxon>Bacillales</taxon>
        <taxon>Bacillaceae</taxon>
        <taxon>Marinococcus</taxon>
    </lineage>
</organism>
<gene>
    <name evidence="1" type="ORF">SAMN05421781_1963</name>
</gene>
<reference evidence="1 2" key="1">
    <citation type="submission" date="2016-10" db="EMBL/GenBank/DDBJ databases">
        <authorList>
            <person name="de Groot N.N."/>
        </authorList>
    </citation>
    <scope>NUCLEOTIDE SEQUENCE [LARGE SCALE GENOMIC DNA]</scope>
    <source>
        <strain evidence="1 2">DSM 23126</strain>
    </source>
</reference>
<accession>A0A1H2V8Y2</accession>
<dbReference type="EMBL" id="FNNC01000004">
    <property type="protein sequence ID" value="SDW64319.1"/>
    <property type="molecule type" value="Genomic_DNA"/>
</dbReference>